<keyword evidence="1" id="KW-0479">Metal-binding</keyword>
<feature type="domain" description="4Fe-4S ferredoxin-type" evidence="5">
    <location>
        <begin position="106"/>
        <end position="137"/>
    </location>
</feature>
<dbReference type="PROSITE" id="PS51379">
    <property type="entry name" value="4FE4S_FER_2"/>
    <property type="match status" value="1"/>
</dbReference>
<dbReference type="EMBL" id="JAPNKA010000001">
    <property type="protein sequence ID" value="MCY1075671.1"/>
    <property type="molecule type" value="Genomic_DNA"/>
</dbReference>
<feature type="compositionally biased region" description="Low complexity" evidence="4">
    <location>
        <begin position="20"/>
        <end position="37"/>
    </location>
</feature>
<dbReference type="Proteomes" id="UP001207654">
    <property type="component" value="Unassembled WGS sequence"/>
</dbReference>
<evidence type="ECO:0000313" key="6">
    <source>
        <dbReference type="EMBL" id="MCY1075671.1"/>
    </source>
</evidence>
<sequence>MSSQTTLSRRAFLGLRRSQEAPTTPVEPAPVSAPAAPEPGFSLEAFYSSRARSGETTGRELPVFSLREGLLTARVRPQQCLAWQGSFCSTCSERCPVEGAITLESGRPHVEEARCNGCGLCVQVCPAPLNALELLSSPQQVPGS</sequence>
<comment type="caution">
    <text evidence="6">The sequence shown here is derived from an EMBL/GenBank/DDBJ whole genome shotgun (WGS) entry which is preliminary data.</text>
</comment>
<evidence type="ECO:0000259" key="5">
    <source>
        <dbReference type="PROSITE" id="PS51379"/>
    </source>
</evidence>
<dbReference type="Gene3D" id="3.30.70.20">
    <property type="match status" value="1"/>
</dbReference>
<keyword evidence="3" id="KW-0411">Iron-sulfur</keyword>
<evidence type="ECO:0000256" key="4">
    <source>
        <dbReference type="SAM" id="MobiDB-lite"/>
    </source>
</evidence>
<dbReference type="InterPro" id="IPR017900">
    <property type="entry name" value="4Fe4S_Fe_S_CS"/>
</dbReference>
<dbReference type="InterPro" id="IPR017896">
    <property type="entry name" value="4Fe4S_Fe-S-bd"/>
</dbReference>
<keyword evidence="7" id="KW-1185">Reference proteome</keyword>
<name>A0ABT4A250_9BACT</name>
<evidence type="ECO:0000256" key="1">
    <source>
        <dbReference type="ARBA" id="ARBA00022723"/>
    </source>
</evidence>
<proteinExistence type="predicted"/>
<gene>
    <name evidence="6" type="ORF">OV287_14410</name>
</gene>
<evidence type="ECO:0000256" key="3">
    <source>
        <dbReference type="ARBA" id="ARBA00023014"/>
    </source>
</evidence>
<keyword evidence="2" id="KW-0408">Iron</keyword>
<evidence type="ECO:0000256" key="2">
    <source>
        <dbReference type="ARBA" id="ARBA00023004"/>
    </source>
</evidence>
<evidence type="ECO:0000313" key="7">
    <source>
        <dbReference type="Proteomes" id="UP001207654"/>
    </source>
</evidence>
<organism evidence="6 7">
    <name type="scientific">Archangium lansingense</name>
    <dbReference type="NCBI Taxonomy" id="2995310"/>
    <lineage>
        <taxon>Bacteria</taxon>
        <taxon>Pseudomonadati</taxon>
        <taxon>Myxococcota</taxon>
        <taxon>Myxococcia</taxon>
        <taxon>Myxococcales</taxon>
        <taxon>Cystobacterineae</taxon>
        <taxon>Archangiaceae</taxon>
        <taxon>Archangium</taxon>
    </lineage>
</organism>
<dbReference type="PROSITE" id="PS00198">
    <property type="entry name" value="4FE4S_FER_1"/>
    <property type="match status" value="1"/>
</dbReference>
<reference evidence="6 7" key="1">
    <citation type="submission" date="2022-11" db="EMBL/GenBank/DDBJ databases">
        <title>Minimal conservation of predation-associated metabolite biosynthetic gene clusters underscores biosynthetic potential of Myxococcota including descriptions for ten novel species: Archangium lansinium sp. nov., Myxococcus landrumus sp. nov., Nannocystis bai.</title>
        <authorList>
            <person name="Ahearne A."/>
            <person name="Stevens C."/>
            <person name="Phillips K."/>
        </authorList>
    </citation>
    <scope>NUCLEOTIDE SEQUENCE [LARGE SCALE GENOMIC DNA]</scope>
    <source>
        <strain evidence="6 7">MIWBW</strain>
    </source>
</reference>
<accession>A0ABT4A250</accession>
<dbReference type="SUPFAM" id="SSF54862">
    <property type="entry name" value="4Fe-4S ferredoxins"/>
    <property type="match status" value="1"/>
</dbReference>
<dbReference type="Pfam" id="PF12797">
    <property type="entry name" value="Fer4_2"/>
    <property type="match status" value="1"/>
</dbReference>
<dbReference type="RefSeq" id="WP_267534591.1">
    <property type="nucleotide sequence ID" value="NZ_JAPNKA010000001.1"/>
</dbReference>
<feature type="region of interest" description="Disordered" evidence="4">
    <location>
        <begin position="1"/>
        <end position="37"/>
    </location>
</feature>
<protein>
    <submittedName>
        <fullName evidence="6">4Fe-4S binding protein</fullName>
    </submittedName>
</protein>